<accession>A0A9N8VVR3</accession>
<evidence type="ECO:0000313" key="3">
    <source>
        <dbReference type="Proteomes" id="UP000789831"/>
    </source>
</evidence>
<organism evidence="2 3">
    <name type="scientific">Ambispora gerdemannii</name>
    <dbReference type="NCBI Taxonomy" id="144530"/>
    <lineage>
        <taxon>Eukaryota</taxon>
        <taxon>Fungi</taxon>
        <taxon>Fungi incertae sedis</taxon>
        <taxon>Mucoromycota</taxon>
        <taxon>Glomeromycotina</taxon>
        <taxon>Glomeromycetes</taxon>
        <taxon>Archaeosporales</taxon>
        <taxon>Ambisporaceae</taxon>
        <taxon>Ambispora</taxon>
    </lineage>
</organism>
<gene>
    <name evidence="2" type="ORF">AGERDE_LOCUS2601</name>
</gene>
<comment type="caution">
    <text evidence="2">The sequence shown here is derived from an EMBL/GenBank/DDBJ whole genome shotgun (WGS) entry which is preliminary data.</text>
</comment>
<reference evidence="2" key="1">
    <citation type="submission" date="2021-06" db="EMBL/GenBank/DDBJ databases">
        <authorList>
            <person name="Kallberg Y."/>
            <person name="Tangrot J."/>
            <person name="Rosling A."/>
        </authorList>
    </citation>
    <scope>NUCLEOTIDE SEQUENCE</scope>
    <source>
        <strain evidence="2">MT106</strain>
    </source>
</reference>
<sequence>MPNNRKKPTLISQKKNIENPPYCSGSSSGDSNFQDHQEALYFVSNVLRCFFFLPFPKYSFENGGG</sequence>
<evidence type="ECO:0000313" key="2">
    <source>
        <dbReference type="EMBL" id="CAG8468180.1"/>
    </source>
</evidence>
<evidence type="ECO:0000256" key="1">
    <source>
        <dbReference type="SAM" id="MobiDB-lite"/>
    </source>
</evidence>
<protein>
    <submittedName>
        <fullName evidence="2">9421_t:CDS:1</fullName>
    </submittedName>
</protein>
<dbReference type="AlphaFoldDB" id="A0A9N8VVR3"/>
<dbReference type="Proteomes" id="UP000789831">
    <property type="component" value="Unassembled WGS sequence"/>
</dbReference>
<proteinExistence type="predicted"/>
<name>A0A9N8VVR3_9GLOM</name>
<feature type="region of interest" description="Disordered" evidence="1">
    <location>
        <begin position="1"/>
        <end position="31"/>
    </location>
</feature>
<keyword evidence="3" id="KW-1185">Reference proteome</keyword>
<dbReference type="EMBL" id="CAJVPL010000223">
    <property type="protein sequence ID" value="CAG8468180.1"/>
    <property type="molecule type" value="Genomic_DNA"/>
</dbReference>